<dbReference type="Pfam" id="PF07745">
    <property type="entry name" value="Glyco_hydro_53"/>
    <property type="match status" value="1"/>
</dbReference>
<evidence type="ECO:0000256" key="5">
    <source>
        <dbReference type="ARBA" id="ARBA00023295"/>
    </source>
</evidence>
<evidence type="ECO:0000256" key="1">
    <source>
        <dbReference type="ARBA" id="ARBA00001695"/>
    </source>
</evidence>
<comment type="similarity">
    <text evidence="2">Belongs to the glycosyl hydrolase 53 family.</text>
</comment>
<dbReference type="GO" id="GO:0045490">
    <property type="term" value="P:pectin catabolic process"/>
    <property type="evidence" value="ECO:0007669"/>
    <property type="project" value="TreeGrafter"/>
</dbReference>
<comment type="catalytic activity">
    <reaction evidence="1">
        <text>The enzyme specifically hydrolyzes (1-&gt;4)-beta-D-galactosidic linkages in type I arabinogalactans.</text>
        <dbReference type="EC" id="3.2.1.89"/>
    </reaction>
</comment>
<proteinExistence type="inferred from homology"/>
<dbReference type="InterPro" id="IPR017853">
    <property type="entry name" value="GH"/>
</dbReference>
<keyword evidence="4 6" id="KW-0378">Hydrolase</keyword>
<accession>A0A1J5T3H9</accession>
<evidence type="ECO:0000256" key="2">
    <source>
        <dbReference type="ARBA" id="ARBA00010687"/>
    </source>
</evidence>
<evidence type="ECO:0000256" key="4">
    <source>
        <dbReference type="ARBA" id="ARBA00022801"/>
    </source>
</evidence>
<dbReference type="InterPro" id="IPR011683">
    <property type="entry name" value="Glyco_hydro_53"/>
</dbReference>
<evidence type="ECO:0000313" key="6">
    <source>
        <dbReference type="EMBL" id="OIR08396.1"/>
    </source>
</evidence>
<organism evidence="6">
    <name type="scientific">mine drainage metagenome</name>
    <dbReference type="NCBI Taxonomy" id="410659"/>
    <lineage>
        <taxon>unclassified sequences</taxon>
        <taxon>metagenomes</taxon>
        <taxon>ecological metagenomes</taxon>
    </lineage>
</organism>
<dbReference type="SUPFAM" id="SSF51445">
    <property type="entry name" value="(Trans)glycosidases"/>
    <property type="match status" value="1"/>
</dbReference>
<dbReference type="EC" id="3.2.1.89" evidence="3"/>
<keyword evidence="5 6" id="KW-0326">Glycosidase</keyword>
<dbReference type="GO" id="GO:0015926">
    <property type="term" value="F:glucosidase activity"/>
    <property type="evidence" value="ECO:0007669"/>
    <property type="project" value="InterPro"/>
</dbReference>
<evidence type="ECO:0000256" key="3">
    <source>
        <dbReference type="ARBA" id="ARBA00012556"/>
    </source>
</evidence>
<dbReference type="PROSITE" id="PS51257">
    <property type="entry name" value="PROKAR_LIPOPROTEIN"/>
    <property type="match status" value="1"/>
</dbReference>
<dbReference type="PANTHER" id="PTHR34983:SF1">
    <property type="entry name" value="ARABINOGALACTAN ENDO-BETA-1,4-GALACTANASE A"/>
    <property type="match status" value="1"/>
</dbReference>
<gene>
    <name evidence="6" type="primary">ganB_3</name>
    <name evidence="6" type="ORF">GALL_95640</name>
</gene>
<dbReference type="AlphaFoldDB" id="A0A1J5T3H9"/>
<protein>
    <recommendedName>
        <fullName evidence="3">arabinogalactan endo-beta-1,4-galactanase</fullName>
        <ecNumber evidence="3">3.2.1.89</ecNumber>
    </recommendedName>
</protein>
<dbReference type="PANTHER" id="PTHR34983">
    <property type="entry name" value="ARABINOGALACTAN ENDO-BETA-1,4-GALACTANASE A"/>
    <property type="match status" value="1"/>
</dbReference>
<dbReference type="Gene3D" id="3.20.20.80">
    <property type="entry name" value="Glycosidases"/>
    <property type="match status" value="1"/>
</dbReference>
<name>A0A1J5T3H9_9ZZZZ</name>
<dbReference type="EMBL" id="MLJW01000032">
    <property type="protein sequence ID" value="OIR08396.1"/>
    <property type="molecule type" value="Genomic_DNA"/>
</dbReference>
<dbReference type="GO" id="GO:0031218">
    <property type="term" value="F:arabinogalactan endo-1,4-beta-galactosidase activity"/>
    <property type="evidence" value="ECO:0007669"/>
    <property type="project" value="UniProtKB-EC"/>
</dbReference>
<comment type="caution">
    <text evidence="6">The sequence shown here is derived from an EMBL/GenBank/DDBJ whole genome shotgun (WGS) entry which is preliminary data.</text>
</comment>
<sequence length="350" mass="38825">MIKLFFKYKYLLIIILFVACNKQNTASQTNPNPAPNPTPTPTFVFAKGADVSWVTQMESSGYKFYDANGTQQDCFTLLKSLGMNSIRLRVWVNPSDGWCNTTDLVAKAVRAKNAGMRIMIDFHYSDSWADPGKQTVPAAWAGQNITSLETSVYNHTQTVLNTLKANNITPTWVQVGNETNDGMLWETGRASTNMANFAGLINAGYNAVKSVDTTIKVIVHISNGYDNNLFRWVFDGLKNNNANWDIIGMSLYPSTGNWATYNAQCLANANDMISRYGKQVMICEVGMDVNSPTVCQSFLNDLITKIKSVSNNNGLGVFYWEPECYNWQSYSLGAFDNTGKPTVALNAFAN</sequence>
<reference evidence="6" key="1">
    <citation type="submission" date="2016-10" db="EMBL/GenBank/DDBJ databases">
        <title>Sequence of Gallionella enrichment culture.</title>
        <authorList>
            <person name="Poehlein A."/>
            <person name="Muehling M."/>
            <person name="Daniel R."/>
        </authorList>
    </citation>
    <scope>NUCLEOTIDE SEQUENCE</scope>
</reference>